<organism evidence="1 2">
    <name type="scientific">Ktedonospora formicarum</name>
    <dbReference type="NCBI Taxonomy" id="2778364"/>
    <lineage>
        <taxon>Bacteria</taxon>
        <taxon>Bacillati</taxon>
        <taxon>Chloroflexota</taxon>
        <taxon>Ktedonobacteria</taxon>
        <taxon>Ktedonobacterales</taxon>
        <taxon>Ktedonobacteraceae</taxon>
        <taxon>Ktedonospora</taxon>
    </lineage>
</organism>
<dbReference type="Proteomes" id="UP000612362">
    <property type="component" value="Unassembled WGS sequence"/>
</dbReference>
<evidence type="ECO:0000313" key="2">
    <source>
        <dbReference type="Proteomes" id="UP000612362"/>
    </source>
</evidence>
<protein>
    <submittedName>
        <fullName evidence="1">Uncharacterized protein</fullName>
    </submittedName>
</protein>
<accession>A0A8J3IAR2</accession>
<dbReference type="AlphaFoldDB" id="A0A8J3IAR2"/>
<gene>
    <name evidence="1" type="ORF">KSX_87140</name>
</gene>
<comment type="caution">
    <text evidence="1">The sequence shown here is derived from an EMBL/GenBank/DDBJ whole genome shotgun (WGS) entry which is preliminary data.</text>
</comment>
<evidence type="ECO:0000313" key="1">
    <source>
        <dbReference type="EMBL" id="GHO50551.1"/>
    </source>
</evidence>
<dbReference type="EMBL" id="BNJF01000008">
    <property type="protein sequence ID" value="GHO50551.1"/>
    <property type="molecule type" value="Genomic_DNA"/>
</dbReference>
<sequence length="77" mass="8982">MRHCQTTPFDLPVGKWGGRLGLLLQRDFQAIYESLRPRYQAQLGISEAIIEETLPSMLAEWEQMHTQFRFYVVTGQP</sequence>
<keyword evidence="2" id="KW-1185">Reference proteome</keyword>
<name>A0A8J3IAR2_9CHLR</name>
<proteinExistence type="predicted"/>
<reference evidence="1" key="1">
    <citation type="submission" date="2020-10" db="EMBL/GenBank/DDBJ databases">
        <title>Taxonomic study of unclassified bacteria belonging to the class Ktedonobacteria.</title>
        <authorList>
            <person name="Yabe S."/>
            <person name="Wang C.M."/>
            <person name="Zheng Y."/>
            <person name="Sakai Y."/>
            <person name="Cavaletti L."/>
            <person name="Monciardini P."/>
            <person name="Donadio S."/>
        </authorList>
    </citation>
    <scope>NUCLEOTIDE SEQUENCE</scope>
    <source>
        <strain evidence="1">SOSP1-1</strain>
    </source>
</reference>